<dbReference type="EMBL" id="QLMA01000009">
    <property type="protein sequence ID" value="RAJ75433.1"/>
    <property type="molecule type" value="Genomic_DNA"/>
</dbReference>
<gene>
    <name evidence="2" type="ORF">CLV59_10947</name>
</gene>
<reference evidence="2 3" key="1">
    <citation type="submission" date="2018-06" db="EMBL/GenBank/DDBJ databases">
        <title>Genomic Encyclopedia of Archaeal and Bacterial Type Strains, Phase II (KMG-II): from individual species to whole genera.</title>
        <authorList>
            <person name="Goeker M."/>
        </authorList>
    </citation>
    <scope>NUCLEOTIDE SEQUENCE [LARGE SCALE GENOMIC DNA]</scope>
    <source>
        <strain evidence="2 3">DSM 29821</strain>
    </source>
</reference>
<evidence type="ECO:0000256" key="1">
    <source>
        <dbReference type="SAM" id="MobiDB-lite"/>
    </source>
</evidence>
<feature type="compositionally biased region" description="Polar residues" evidence="1">
    <location>
        <begin position="14"/>
        <end position="47"/>
    </location>
</feature>
<comment type="caution">
    <text evidence="2">The sequence shown here is derived from an EMBL/GenBank/DDBJ whole genome shotgun (WGS) entry which is preliminary data.</text>
</comment>
<evidence type="ECO:0000313" key="2">
    <source>
        <dbReference type="EMBL" id="RAJ75433.1"/>
    </source>
</evidence>
<dbReference type="AlphaFoldDB" id="A0A327VNN7"/>
<evidence type="ECO:0000313" key="3">
    <source>
        <dbReference type="Proteomes" id="UP000249819"/>
    </source>
</evidence>
<sequence>MISMMKLQNLAKGQRNNEPLQGKTGHQGTPGQEESTANASKTYYQKT</sequence>
<dbReference type="Proteomes" id="UP000249819">
    <property type="component" value="Unassembled WGS sequence"/>
</dbReference>
<accession>A0A327VNN7</accession>
<protein>
    <submittedName>
        <fullName evidence="2">Uncharacterized protein</fullName>
    </submittedName>
</protein>
<proteinExistence type="predicted"/>
<keyword evidence="3" id="KW-1185">Reference proteome</keyword>
<name>A0A327VNN7_9BACT</name>
<feature type="region of interest" description="Disordered" evidence="1">
    <location>
        <begin position="1"/>
        <end position="47"/>
    </location>
</feature>
<organism evidence="2 3">
    <name type="scientific">Chitinophaga dinghuensis</name>
    <dbReference type="NCBI Taxonomy" id="1539050"/>
    <lineage>
        <taxon>Bacteria</taxon>
        <taxon>Pseudomonadati</taxon>
        <taxon>Bacteroidota</taxon>
        <taxon>Chitinophagia</taxon>
        <taxon>Chitinophagales</taxon>
        <taxon>Chitinophagaceae</taxon>
        <taxon>Chitinophaga</taxon>
    </lineage>
</organism>